<organism evidence="2 3">
    <name type="scientific">Caballeronia sordidicola</name>
    <name type="common">Burkholderia sordidicola</name>
    <dbReference type="NCBI Taxonomy" id="196367"/>
    <lineage>
        <taxon>Bacteria</taxon>
        <taxon>Pseudomonadati</taxon>
        <taxon>Pseudomonadota</taxon>
        <taxon>Betaproteobacteria</taxon>
        <taxon>Burkholderiales</taxon>
        <taxon>Burkholderiaceae</taxon>
        <taxon>Caballeronia</taxon>
    </lineage>
</organism>
<comment type="caution">
    <text evidence="2">The sequence shown here is derived from an EMBL/GenBank/DDBJ whole genome shotgun (WGS) entry which is preliminary data.</text>
</comment>
<evidence type="ECO:0000256" key="1">
    <source>
        <dbReference type="SAM" id="MobiDB-lite"/>
    </source>
</evidence>
<name>A0A242MVN3_CABSO</name>
<feature type="compositionally biased region" description="Acidic residues" evidence="1">
    <location>
        <begin position="1"/>
        <end position="13"/>
    </location>
</feature>
<protein>
    <submittedName>
        <fullName evidence="2">Uncharacterized protein</fullName>
    </submittedName>
</protein>
<accession>A0A242MVN3</accession>
<proteinExistence type="predicted"/>
<sequence>MSELEGAEIELADETPTKPSRTKYTCTTCETSVWGKAELQLGCRVCNSAYEVNEGEPA</sequence>
<reference evidence="2 3" key="1">
    <citation type="submission" date="2017-03" db="EMBL/GenBank/DDBJ databases">
        <title>Genome analysis of strain PAMC 26577.</title>
        <authorList>
            <person name="Oh H.-M."/>
            <person name="Yang J.-A."/>
        </authorList>
    </citation>
    <scope>NUCLEOTIDE SEQUENCE [LARGE SCALE GENOMIC DNA]</scope>
    <source>
        <strain evidence="2 3">PAMC 26577</strain>
    </source>
</reference>
<dbReference type="Proteomes" id="UP000195221">
    <property type="component" value="Unassembled WGS sequence"/>
</dbReference>
<evidence type="ECO:0000313" key="2">
    <source>
        <dbReference type="EMBL" id="OTP75372.1"/>
    </source>
</evidence>
<evidence type="ECO:0000313" key="3">
    <source>
        <dbReference type="Proteomes" id="UP000195221"/>
    </source>
</evidence>
<gene>
    <name evidence="2" type="ORF">PAMC26577_13185</name>
</gene>
<dbReference type="AlphaFoldDB" id="A0A242MVN3"/>
<feature type="region of interest" description="Disordered" evidence="1">
    <location>
        <begin position="1"/>
        <end position="20"/>
    </location>
</feature>
<dbReference type="EMBL" id="NBTZ01000050">
    <property type="protein sequence ID" value="OTP75372.1"/>
    <property type="molecule type" value="Genomic_DNA"/>
</dbReference>